<feature type="region of interest" description="Disordered" evidence="2">
    <location>
        <begin position="1"/>
        <end position="95"/>
    </location>
</feature>
<evidence type="ECO:0000256" key="3">
    <source>
        <dbReference type="SAM" id="Phobius"/>
    </source>
</evidence>
<dbReference type="GO" id="GO:0005737">
    <property type="term" value="C:cytoplasm"/>
    <property type="evidence" value="ECO:0007669"/>
    <property type="project" value="TreeGrafter"/>
</dbReference>
<dbReference type="InterPro" id="IPR000253">
    <property type="entry name" value="FHA_dom"/>
</dbReference>
<dbReference type="PhylomeDB" id="A0A061B407"/>
<keyword evidence="3" id="KW-0472">Membrane</keyword>
<gene>
    <name evidence="5" type="ORF">CYFA0S_15e01156g</name>
</gene>
<dbReference type="OrthoDB" id="687730at2759"/>
<reference evidence="5" key="1">
    <citation type="journal article" date="2014" name="Genome Announc.">
        <title>Genome sequence of the yeast Cyberlindnera fabianii (Hansenula fabianii).</title>
        <authorList>
            <person name="Freel K.C."/>
            <person name="Sarilar V."/>
            <person name="Neuveglise C."/>
            <person name="Devillers H."/>
            <person name="Friedrich A."/>
            <person name="Schacherer J."/>
        </authorList>
    </citation>
    <scope>NUCLEOTIDE SEQUENCE</scope>
    <source>
        <strain evidence="5">YJS4271</strain>
    </source>
</reference>
<dbReference type="SMART" id="SM00240">
    <property type="entry name" value="FHA"/>
    <property type="match status" value="1"/>
</dbReference>
<sequence length="507" mass="56956">MAEPEVFPGSETLDIPVQLETRNKTRARSNSKVYGKPGGIVPQAHSPNGNGNGKGGASNGHSNSRTSRESSSNRNMTRNASSAMGQSPALARPRIPQRDQFAHIIILTSLNETFDKKTLVVPTHPDVLKLGRPNSSQKAPSMYNGYFDSRVISREHAEFYIRDGIVYLRDCNSSNGTFVNGDKIKEHELKEGDNVDLGVDVDTEKNKHQHHRKIACMVESILTIPIDGTTDLNKILEDLARDQDSSKRSSSEVEENDMSPFDAAMFGDVTRNLEDVTLGINHDFLSGLFMNNNIGTSSNLVHSIRLLINQLHQEKMNNMKLDSVVQFLEKYRTEVERPGQSVVSKLKEYKELVEDLKKKNNKHKVRILELEQNISSRNELLEDLQFKEKEAGKNLQQLLHTLSEERQTNDTHSKSISTLETQLQEKTRLISKLEADLSNAKLEITAKETTIDNLKDELLQKDDNLQSALEKNRDFCEKAQTRTVCSDMLLMTSIAGVVMLLGAYILK</sequence>
<dbReference type="PROSITE" id="PS50006">
    <property type="entry name" value="FHA_DOMAIN"/>
    <property type="match status" value="1"/>
</dbReference>
<feature type="coiled-coil region" evidence="1">
    <location>
        <begin position="416"/>
        <end position="471"/>
    </location>
</feature>
<evidence type="ECO:0000256" key="2">
    <source>
        <dbReference type="SAM" id="MobiDB-lite"/>
    </source>
</evidence>
<feature type="coiled-coil region" evidence="1">
    <location>
        <begin position="342"/>
        <end position="373"/>
    </location>
</feature>
<keyword evidence="3" id="KW-0812">Transmembrane</keyword>
<dbReference type="EMBL" id="LK052900">
    <property type="protein sequence ID" value="CDR44659.1"/>
    <property type="molecule type" value="Genomic_DNA"/>
</dbReference>
<dbReference type="PANTHER" id="PTHR15715">
    <property type="entry name" value="CENTROSOMAL PROTEIN OF 170 KDA"/>
    <property type="match status" value="1"/>
</dbReference>
<evidence type="ECO:0000256" key="1">
    <source>
        <dbReference type="SAM" id="Coils"/>
    </source>
</evidence>
<name>A0A061B407_CYBFA</name>
<protein>
    <submittedName>
        <fullName evidence="5">CYFA0S15e01156g1_1</fullName>
    </submittedName>
</protein>
<keyword evidence="1" id="KW-0175">Coiled coil</keyword>
<dbReference type="InterPro" id="IPR051176">
    <property type="entry name" value="Cent_Immune-Sig_Mod"/>
</dbReference>
<keyword evidence="3" id="KW-1133">Transmembrane helix</keyword>
<dbReference type="InterPro" id="IPR008984">
    <property type="entry name" value="SMAD_FHA_dom_sf"/>
</dbReference>
<dbReference type="Gene3D" id="2.60.200.20">
    <property type="match status" value="1"/>
</dbReference>
<feature type="compositionally biased region" description="Low complexity" evidence="2">
    <location>
        <begin position="59"/>
        <end position="79"/>
    </location>
</feature>
<dbReference type="Pfam" id="PF00498">
    <property type="entry name" value="FHA"/>
    <property type="match status" value="1"/>
</dbReference>
<organism evidence="5">
    <name type="scientific">Cyberlindnera fabianii</name>
    <name type="common">Yeast</name>
    <name type="synonym">Hansenula fabianii</name>
    <dbReference type="NCBI Taxonomy" id="36022"/>
    <lineage>
        <taxon>Eukaryota</taxon>
        <taxon>Fungi</taxon>
        <taxon>Dikarya</taxon>
        <taxon>Ascomycota</taxon>
        <taxon>Saccharomycotina</taxon>
        <taxon>Saccharomycetes</taxon>
        <taxon>Phaffomycetales</taxon>
        <taxon>Phaffomycetaceae</taxon>
        <taxon>Cyberlindnera</taxon>
    </lineage>
</organism>
<feature type="domain" description="FHA" evidence="4">
    <location>
        <begin position="128"/>
        <end position="184"/>
    </location>
</feature>
<proteinExistence type="predicted"/>
<evidence type="ECO:0000259" key="4">
    <source>
        <dbReference type="PROSITE" id="PS50006"/>
    </source>
</evidence>
<evidence type="ECO:0000313" key="5">
    <source>
        <dbReference type="EMBL" id="CDR44659.1"/>
    </source>
</evidence>
<feature type="transmembrane region" description="Helical" evidence="3">
    <location>
        <begin position="488"/>
        <end position="506"/>
    </location>
</feature>
<dbReference type="AlphaFoldDB" id="A0A061B407"/>
<accession>A0A061B407</accession>
<dbReference type="VEuPathDB" id="FungiDB:BON22_3318"/>
<dbReference type="PANTHER" id="PTHR15715:SF37">
    <property type="entry name" value="LD47843P"/>
    <property type="match status" value="1"/>
</dbReference>
<dbReference type="SUPFAM" id="SSF49879">
    <property type="entry name" value="SMAD/FHA domain"/>
    <property type="match status" value="1"/>
</dbReference>